<dbReference type="eggNOG" id="COG0784">
    <property type="taxonomic scope" value="Bacteria"/>
</dbReference>
<dbReference type="InterPro" id="IPR001789">
    <property type="entry name" value="Sig_transdc_resp-reg_receiver"/>
</dbReference>
<evidence type="ECO:0000313" key="5">
    <source>
        <dbReference type="Proteomes" id="UP000001695"/>
    </source>
</evidence>
<dbReference type="STRING" id="395963.Bind_3239"/>
<dbReference type="PROSITE" id="PS50110">
    <property type="entry name" value="RESPONSE_REGULATORY"/>
    <property type="match status" value="1"/>
</dbReference>
<dbReference type="CDD" id="cd17540">
    <property type="entry name" value="REC_PhyR"/>
    <property type="match status" value="1"/>
</dbReference>
<evidence type="ECO:0000256" key="2">
    <source>
        <dbReference type="PROSITE-ProRule" id="PRU00169"/>
    </source>
</evidence>
<dbReference type="Pfam" id="PF00072">
    <property type="entry name" value="Response_reg"/>
    <property type="match status" value="1"/>
</dbReference>
<dbReference type="InterPro" id="IPR011006">
    <property type="entry name" value="CheY-like_superfamily"/>
</dbReference>
<name>B2ID34_BEII9</name>
<dbReference type="PANTHER" id="PTHR44591:SF20">
    <property type="entry name" value="PROTEIN PILH"/>
    <property type="match status" value="1"/>
</dbReference>
<dbReference type="NCBIfam" id="NF006623">
    <property type="entry name" value="PRK09191.1"/>
    <property type="match status" value="1"/>
</dbReference>
<gene>
    <name evidence="4" type="ordered locus">Bind_3239</name>
</gene>
<dbReference type="SUPFAM" id="SSF88659">
    <property type="entry name" value="Sigma3 and sigma4 domains of RNA polymerase sigma factors"/>
    <property type="match status" value="1"/>
</dbReference>
<dbReference type="EMBL" id="CP001016">
    <property type="protein sequence ID" value="ACB96799.1"/>
    <property type="molecule type" value="Genomic_DNA"/>
</dbReference>
<accession>B2ID34</accession>
<reference evidence="5" key="1">
    <citation type="submission" date="2008-03" db="EMBL/GenBank/DDBJ databases">
        <title>Complete sequence of chromosome of Beijerinckia indica subsp. indica ATCC 9039.</title>
        <authorList>
            <consortium name="US DOE Joint Genome Institute"/>
            <person name="Copeland A."/>
            <person name="Lucas S."/>
            <person name="Lapidus A."/>
            <person name="Glavina del Rio T."/>
            <person name="Dalin E."/>
            <person name="Tice H."/>
            <person name="Bruce D."/>
            <person name="Goodwin L."/>
            <person name="Pitluck S."/>
            <person name="LaButti K."/>
            <person name="Schmutz J."/>
            <person name="Larimer F."/>
            <person name="Land M."/>
            <person name="Hauser L."/>
            <person name="Kyrpides N."/>
            <person name="Mikhailova N."/>
            <person name="Dunfield P.F."/>
            <person name="Dedysh S.N."/>
            <person name="Liesack W."/>
            <person name="Saw J.H."/>
            <person name="Alam M."/>
            <person name="Chen Y."/>
            <person name="Murrell J.C."/>
            <person name="Richardson P."/>
        </authorList>
    </citation>
    <scope>NUCLEOTIDE SEQUENCE [LARGE SCALE GENOMIC DNA]</scope>
    <source>
        <strain evidence="5">ATCC 9039 / DSM 1715 / NCIMB 8712</strain>
    </source>
</reference>
<evidence type="ECO:0000259" key="3">
    <source>
        <dbReference type="PROSITE" id="PS50110"/>
    </source>
</evidence>
<dbReference type="Proteomes" id="UP000001695">
    <property type="component" value="Chromosome"/>
</dbReference>
<dbReference type="InterPro" id="IPR053867">
    <property type="entry name" value="PhyR_sigma4"/>
</dbReference>
<dbReference type="AlphaFoldDB" id="B2ID34"/>
<dbReference type="PANTHER" id="PTHR44591">
    <property type="entry name" value="STRESS RESPONSE REGULATOR PROTEIN 1"/>
    <property type="match status" value="1"/>
</dbReference>
<dbReference type="Gene3D" id="3.40.50.2300">
    <property type="match status" value="1"/>
</dbReference>
<dbReference type="GO" id="GO:0000160">
    <property type="term" value="P:phosphorelay signal transduction system"/>
    <property type="evidence" value="ECO:0007669"/>
    <property type="project" value="InterPro"/>
</dbReference>
<dbReference type="SUPFAM" id="SSF52172">
    <property type="entry name" value="CheY-like"/>
    <property type="match status" value="1"/>
</dbReference>
<feature type="modified residue" description="4-aspartylphosphate" evidence="2">
    <location>
        <position position="153"/>
    </location>
</feature>
<dbReference type="Gene3D" id="1.20.140.160">
    <property type="match status" value="1"/>
</dbReference>
<dbReference type="InterPro" id="IPR050595">
    <property type="entry name" value="Bact_response_regulator"/>
</dbReference>
<organism evidence="4 5">
    <name type="scientific">Beijerinckia indica subsp. indica (strain ATCC 9039 / DSM 1715 / NCIMB 8712)</name>
    <dbReference type="NCBI Taxonomy" id="395963"/>
    <lineage>
        <taxon>Bacteria</taxon>
        <taxon>Pseudomonadati</taxon>
        <taxon>Pseudomonadota</taxon>
        <taxon>Alphaproteobacteria</taxon>
        <taxon>Hyphomicrobiales</taxon>
        <taxon>Beijerinckiaceae</taxon>
        <taxon>Beijerinckia</taxon>
    </lineage>
</organism>
<feature type="domain" description="Response regulatory" evidence="3">
    <location>
        <begin position="103"/>
        <end position="216"/>
    </location>
</feature>
<sequence>MGKGAKDAAGADLRVSLYRLFLKVWGSMPVNEHVDQFEFVSDEQGARRNLDAITLRPRIAFLLSALEGFKTEEVARALDCSTQEAASLIDTASKEITQQIRTNVLIIEDEPFIALDLQTLVEELGHRVVGVARTHREALEAVAKERPGLILADIQLADGSSGLEAVNQILGDCSVPVIFITAYPERFLTGAPPEPAFLVTKPFGVDSLKAVISQALFFDRKSHRTGIPRAPVAVG</sequence>
<dbReference type="InterPro" id="IPR013324">
    <property type="entry name" value="RNA_pol_sigma_r3/r4-like"/>
</dbReference>
<evidence type="ECO:0000256" key="1">
    <source>
        <dbReference type="ARBA" id="ARBA00022553"/>
    </source>
</evidence>
<dbReference type="Pfam" id="PF22233">
    <property type="entry name" value="PhyR_sigma-like"/>
    <property type="match status" value="1"/>
</dbReference>
<proteinExistence type="predicted"/>
<evidence type="ECO:0000313" key="4">
    <source>
        <dbReference type="EMBL" id="ACB96799.1"/>
    </source>
</evidence>
<dbReference type="SMART" id="SM00448">
    <property type="entry name" value="REC"/>
    <property type="match status" value="1"/>
</dbReference>
<reference evidence="4 5" key="2">
    <citation type="journal article" date="2010" name="J. Bacteriol.">
        <title>Complete genome sequence of Beijerinckia indica subsp. indica.</title>
        <authorList>
            <person name="Tamas I."/>
            <person name="Dedysh S.N."/>
            <person name="Liesack W."/>
            <person name="Stott M.B."/>
            <person name="Alam M."/>
            <person name="Murrell J.C."/>
            <person name="Dunfield P.F."/>
        </authorList>
    </citation>
    <scope>NUCLEOTIDE SEQUENCE [LARGE SCALE GENOMIC DNA]</scope>
    <source>
        <strain evidence="5">ATCC 9039 / DSM 1715 / NCIMB 8712</strain>
    </source>
</reference>
<protein>
    <submittedName>
        <fullName evidence="4">Response regulator receiver protein</fullName>
    </submittedName>
</protein>
<keyword evidence="5" id="KW-1185">Reference proteome</keyword>
<keyword evidence="1 2" id="KW-0597">Phosphoprotein</keyword>
<dbReference type="KEGG" id="bid:Bind_3239"/>
<dbReference type="HOGENOM" id="CLU_089963_0_0_5"/>